<proteinExistence type="predicted"/>
<evidence type="ECO:0000313" key="2">
    <source>
        <dbReference type="Proteomes" id="UP000284452"/>
    </source>
</evidence>
<comment type="caution">
    <text evidence="1">The sequence shown here is derived from an EMBL/GenBank/DDBJ whole genome shotgun (WGS) entry which is preliminary data.</text>
</comment>
<organism evidence="1 2">
    <name type="scientific">Toxoplasma gondii CAST</name>
    <dbReference type="NCBI Taxonomy" id="943122"/>
    <lineage>
        <taxon>Eukaryota</taxon>
        <taxon>Sar</taxon>
        <taxon>Alveolata</taxon>
        <taxon>Apicomplexa</taxon>
        <taxon>Conoidasida</taxon>
        <taxon>Coccidia</taxon>
        <taxon>Eucoccidiorida</taxon>
        <taxon>Eimeriorina</taxon>
        <taxon>Sarcocystidae</taxon>
        <taxon>Toxoplasma</taxon>
    </lineage>
</organism>
<sequence>RVRTDKCIERSKIQADFLARGSQAEVPCFSSPFLR</sequence>
<dbReference type="Proteomes" id="UP000284452">
    <property type="component" value="Unassembled WGS sequence"/>
</dbReference>
<dbReference type="EMBL" id="AHIV02001684">
    <property type="protein sequence ID" value="RQX69000.1"/>
    <property type="molecule type" value="Genomic_DNA"/>
</dbReference>
<name>A0A3R7YMC9_TOXGO</name>
<accession>A0A3R7YMC9</accession>
<gene>
    <name evidence="1" type="ORF">TGCAST_242000B</name>
</gene>
<reference evidence="1 2" key="1">
    <citation type="submission" date="2017-10" db="EMBL/GenBank/DDBJ databases">
        <authorList>
            <person name="Sibley D."/>
            <person name="Venepally P."/>
            <person name="Karamycheva S."/>
            <person name="Hadjithomas M."/>
            <person name="Khan A."/>
            <person name="Brunk B."/>
            <person name="Roos D."/>
            <person name="Caler E."/>
            <person name="Lorenzi H."/>
        </authorList>
    </citation>
    <scope>NUCLEOTIDE SEQUENCE [LARGE SCALE GENOMIC DNA]</scope>
    <source>
        <strain evidence="1 2">CAST</strain>
    </source>
</reference>
<evidence type="ECO:0000313" key="1">
    <source>
        <dbReference type="EMBL" id="RQX69000.1"/>
    </source>
</evidence>
<feature type="non-terminal residue" evidence="1">
    <location>
        <position position="1"/>
    </location>
</feature>
<dbReference type="VEuPathDB" id="ToxoDB:TGCAST_242000B"/>
<protein>
    <submittedName>
        <fullName evidence="1">DUF51 family protein</fullName>
    </submittedName>
</protein>
<feature type="non-terminal residue" evidence="1">
    <location>
        <position position="35"/>
    </location>
</feature>
<dbReference type="AlphaFoldDB" id="A0A3R7YMC9"/>